<dbReference type="STRING" id="4615.A0A199UIT2"/>
<evidence type="ECO:0000313" key="1">
    <source>
        <dbReference type="EMBL" id="OAY64802.1"/>
    </source>
</evidence>
<dbReference type="Proteomes" id="UP000092600">
    <property type="component" value="Unassembled WGS sequence"/>
</dbReference>
<comment type="caution">
    <text evidence="1">The sequence shown here is derived from an EMBL/GenBank/DDBJ whole genome shotgun (WGS) entry which is preliminary data.</text>
</comment>
<reference evidence="1 2" key="1">
    <citation type="journal article" date="2016" name="DNA Res.">
        <title>The draft genome of MD-2 pineapple using hybrid error correction of long reads.</title>
        <authorList>
            <person name="Redwan R.M."/>
            <person name="Saidin A."/>
            <person name="Kumar S.V."/>
        </authorList>
    </citation>
    <scope>NUCLEOTIDE SEQUENCE [LARGE SCALE GENOMIC DNA]</scope>
    <source>
        <strain evidence="2">cv. MD2</strain>
        <tissue evidence="1">Leaf</tissue>
    </source>
</reference>
<dbReference type="AlphaFoldDB" id="A0A199UIT2"/>
<protein>
    <submittedName>
        <fullName evidence="1">Uncharacterized protein</fullName>
    </submittedName>
</protein>
<dbReference type="PANTHER" id="PTHR31325">
    <property type="entry name" value="OS01G0798800 PROTEIN-RELATED"/>
    <property type="match status" value="1"/>
</dbReference>
<dbReference type="InterPro" id="IPR007658">
    <property type="entry name" value="DUF594"/>
</dbReference>
<name>A0A199UIT2_ANACO</name>
<proteinExistence type="predicted"/>
<dbReference type="EMBL" id="LSRQ01007620">
    <property type="protein sequence ID" value="OAY64802.1"/>
    <property type="molecule type" value="Genomic_DNA"/>
</dbReference>
<sequence length="147" mass="16492">MVSWSCDVNFDPLDQSEDGASWTFSLSDFGRLTPEQKRECLLQVKIYVPPAAVNGDRSKSVLFNACILSKKLGPMGERKWEVMSAVWAEMLAYTACHCQAREHARQLSHGGELITVVWLLMEHLGLGRLYQIQAGDARAKLIVLARQ</sequence>
<dbReference type="Pfam" id="PF04578">
    <property type="entry name" value="DUF594"/>
    <property type="match status" value="1"/>
</dbReference>
<feature type="non-terminal residue" evidence="1">
    <location>
        <position position="147"/>
    </location>
</feature>
<organism evidence="1 2">
    <name type="scientific">Ananas comosus</name>
    <name type="common">Pineapple</name>
    <name type="synonym">Ananas ananas</name>
    <dbReference type="NCBI Taxonomy" id="4615"/>
    <lineage>
        <taxon>Eukaryota</taxon>
        <taxon>Viridiplantae</taxon>
        <taxon>Streptophyta</taxon>
        <taxon>Embryophyta</taxon>
        <taxon>Tracheophyta</taxon>
        <taxon>Spermatophyta</taxon>
        <taxon>Magnoliopsida</taxon>
        <taxon>Liliopsida</taxon>
        <taxon>Poales</taxon>
        <taxon>Bromeliaceae</taxon>
        <taxon>Bromelioideae</taxon>
        <taxon>Ananas</taxon>
    </lineage>
</organism>
<accession>A0A199UIT2</accession>
<evidence type="ECO:0000313" key="2">
    <source>
        <dbReference type="Proteomes" id="UP000092600"/>
    </source>
</evidence>
<gene>
    <name evidence="1" type="ORF">ACMD2_17915</name>
</gene>